<keyword evidence="4" id="KW-0997">Cell inner membrane</keyword>
<gene>
    <name evidence="10" type="ORF">MNBD_GAMMA06-1149</name>
</gene>
<dbReference type="InterPro" id="IPR003004">
    <property type="entry name" value="GspF/PilC"/>
</dbReference>
<evidence type="ECO:0000256" key="8">
    <source>
        <dbReference type="SAM" id="Phobius"/>
    </source>
</evidence>
<name>A0A3B0W9H5_9ZZZZ</name>
<dbReference type="PANTHER" id="PTHR30012:SF0">
    <property type="entry name" value="TYPE II SECRETION SYSTEM PROTEIN F-RELATED"/>
    <property type="match status" value="1"/>
</dbReference>
<dbReference type="PRINTS" id="PR00812">
    <property type="entry name" value="BCTERIALGSPF"/>
</dbReference>
<dbReference type="Gene3D" id="1.20.81.30">
    <property type="entry name" value="Type II secretion system (T2SS), domain F"/>
    <property type="match status" value="2"/>
</dbReference>
<feature type="domain" description="Type II secretion system protein GspF" evidence="9">
    <location>
        <begin position="270"/>
        <end position="392"/>
    </location>
</feature>
<proteinExistence type="inferred from homology"/>
<dbReference type="EMBL" id="UOFD01000050">
    <property type="protein sequence ID" value="VAW52595.1"/>
    <property type="molecule type" value="Genomic_DNA"/>
</dbReference>
<feature type="transmembrane region" description="Helical" evidence="8">
    <location>
        <begin position="165"/>
        <end position="187"/>
    </location>
</feature>
<evidence type="ECO:0000256" key="6">
    <source>
        <dbReference type="ARBA" id="ARBA00022989"/>
    </source>
</evidence>
<dbReference type="AlphaFoldDB" id="A0A3B0W9H5"/>
<evidence type="ECO:0000259" key="9">
    <source>
        <dbReference type="Pfam" id="PF00482"/>
    </source>
</evidence>
<accession>A0A3B0W9H5</accession>
<keyword evidence="6 8" id="KW-1133">Transmembrane helix</keyword>
<reference evidence="10" key="1">
    <citation type="submission" date="2018-06" db="EMBL/GenBank/DDBJ databases">
        <authorList>
            <person name="Zhirakovskaya E."/>
        </authorList>
    </citation>
    <scope>NUCLEOTIDE SEQUENCE</scope>
</reference>
<dbReference type="GO" id="GO:0005886">
    <property type="term" value="C:plasma membrane"/>
    <property type="evidence" value="ECO:0007669"/>
    <property type="project" value="UniProtKB-SubCell"/>
</dbReference>
<evidence type="ECO:0000256" key="7">
    <source>
        <dbReference type="ARBA" id="ARBA00023136"/>
    </source>
</evidence>
<feature type="domain" description="Type II secretion system protein GspF" evidence="9">
    <location>
        <begin position="73"/>
        <end position="189"/>
    </location>
</feature>
<feature type="transmembrane region" description="Helical" evidence="8">
    <location>
        <begin position="216"/>
        <end position="234"/>
    </location>
</feature>
<keyword evidence="5 8" id="KW-0812">Transmembrane</keyword>
<evidence type="ECO:0000256" key="5">
    <source>
        <dbReference type="ARBA" id="ARBA00022692"/>
    </source>
</evidence>
<comment type="similarity">
    <text evidence="2">Belongs to the GSP F family.</text>
</comment>
<dbReference type="PANTHER" id="PTHR30012">
    <property type="entry name" value="GENERAL SECRETION PATHWAY PROTEIN"/>
    <property type="match status" value="1"/>
</dbReference>
<dbReference type="InterPro" id="IPR018076">
    <property type="entry name" value="T2SS_GspF_dom"/>
</dbReference>
<evidence type="ECO:0000256" key="1">
    <source>
        <dbReference type="ARBA" id="ARBA00004429"/>
    </source>
</evidence>
<keyword evidence="3" id="KW-1003">Cell membrane</keyword>
<feature type="transmembrane region" description="Helical" evidence="8">
    <location>
        <begin position="370"/>
        <end position="394"/>
    </location>
</feature>
<sequence>MPDYKFRTIDSAGKIRNDTMVASNPMELEKRLSSMGFDLLSYKEQSKITKSTFQRKSISRRELINFTFHIEQLVKSGVPLIDSLKDIRDSIEYSHFTDVLQTVIDDIEGGKTLSLALTAHPDIFDNVYVTLVRVGEETGQLAEVLKDLAETIRWQDELISQTKKIMIYPAIVSIIVLAVVSFLMMYLMPQMLPFIKNIGSEIPMHTKILMKVSDAFVAYWYLIFSAPVAMYYGLKLTAKNNHKVKYYFDNLKLKAWIFGPLTTKIKLARFANYFAMMYSSGITVLDALKISEKMVDNLVLEDSINRARISISEGIIISKSFEAVGVFPSMIVRMLKVGEDTGAMDDALLNVSYFYNREVKESIEKIEPTILPILTVVLGGIMMWIMMAVLGPVYDAVAGVKL</sequence>
<organism evidence="10">
    <name type="scientific">hydrothermal vent metagenome</name>
    <dbReference type="NCBI Taxonomy" id="652676"/>
    <lineage>
        <taxon>unclassified sequences</taxon>
        <taxon>metagenomes</taxon>
        <taxon>ecological metagenomes</taxon>
    </lineage>
</organism>
<evidence type="ECO:0000256" key="3">
    <source>
        <dbReference type="ARBA" id="ARBA00022475"/>
    </source>
</evidence>
<keyword evidence="7 8" id="KW-0472">Membrane</keyword>
<dbReference type="Pfam" id="PF00482">
    <property type="entry name" value="T2SSF"/>
    <property type="match status" value="2"/>
</dbReference>
<evidence type="ECO:0000256" key="2">
    <source>
        <dbReference type="ARBA" id="ARBA00005745"/>
    </source>
</evidence>
<dbReference type="FunFam" id="1.20.81.30:FF:000001">
    <property type="entry name" value="Type II secretion system protein F"/>
    <property type="match status" value="1"/>
</dbReference>
<dbReference type="InterPro" id="IPR042094">
    <property type="entry name" value="T2SS_GspF_sf"/>
</dbReference>
<comment type="subcellular location">
    <subcellularLocation>
        <location evidence="1">Cell inner membrane</location>
        <topology evidence="1">Multi-pass membrane protein</topology>
    </subcellularLocation>
</comment>
<evidence type="ECO:0000256" key="4">
    <source>
        <dbReference type="ARBA" id="ARBA00022519"/>
    </source>
</evidence>
<evidence type="ECO:0000313" key="10">
    <source>
        <dbReference type="EMBL" id="VAW52595.1"/>
    </source>
</evidence>
<protein>
    <submittedName>
        <fullName evidence="10">Type IV fimbrial assembly protein PilC</fullName>
    </submittedName>
</protein>